<dbReference type="PANTHER" id="PTHR13016">
    <property type="entry name" value="AMMECR1 HOMOLOG"/>
    <property type="match status" value="1"/>
</dbReference>
<sequence length="184" mass="20673">MELRLSEEEKKTLCAIARRSIESCFRPAVPLEFSGPSYRVGAFVTLHQQGRLRGCIGRMASDLPVAETVSRMAKAAAFDDPRFDALTEEELDSISIEISLLGPMRKITDPEKLLIGRHGVYIHHQGRTGVLLPQVAVEYGWDRYTFLDQVCHKAGLPPGTWKDRRAELYIFEGLIFAEIRKGNG</sequence>
<accession>A0A644TIX5</accession>
<evidence type="ECO:0000313" key="2">
    <source>
        <dbReference type="EMBL" id="MPL66387.1"/>
    </source>
</evidence>
<dbReference type="Pfam" id="PF01871">
    <property type="entry name" value="AMMECR1"/>
    <property type="match status" value="1"/>
</dbReference>
<dbReference type="Gene3D" id="3.30.700.20">
    <property type="entry name" value="Hypothetical protein ph0010, domain 1"/>
    <property type="match status" value="1"/>
</dbReference>
<dbReference type="NCBIfam" id="TIGR04335">
    <property type="entry name" value="AmmeMemoSam_A"/>
    <property type="match status" value="1"/>
</dbReference>
<dbReference type="AlphaFoldDB" id="A0A644TIX5"/>
<dbReference type="NCBIfam" id="TIGR00296">
    <property type="entry name" value="TIGR00296 family protein"/>
    <property type="match status" value="1"/>
</dbReference>
<dbReference type="Gene3D" id="3.30.1490.150">
    <property type="entry name" value="Hypothetical protein ph0010, domain 2"/>
    <property type="match status" value="1"/>
</dbReference>
<dbReference type="SUPFAM" id="SSF143447">
    <property type="entry name" value="AMMECR1-like"/>
    <property type="match status" value="1"/>
</dbReference>
<dbReference type="InterPro" id="IPR002733">
    <property type="entry name" value="AMMECR1_domain"/>
</dbReference>
<protein>
    <recommendedName>
        <fullName evidence="1">AMMECR1 domain-containing protein</fullName>
    </recommendedName>
</protein>
<organism evidence="2">
    <name type="scientific">bioreactor metagenome</name>
    <dbReference type="NCBI Taxonomy" id="1076179"/>
    <lineage>
        <taxon>unclassified sequences</taxon>
        <taxon>metagenomes</taxon>
        <taxon>ecological metagenomes</taxon>
    </lineage>
</organism>
<evidence type="ECO:0000259" key="1">
    <source>
        <dbReference type="PROSITE" id="PS51112"/>
    </source>
</evidence>
<dbReference type="InterPro" id="IPR027485">
    <property type="entry name" value="AMMECR1_N"/>
</dbReference>
<feature type="domain" description="AMMECR1" evidence="1">
    <location>
        <begin position="1"/>
        <end position="184"/>
    </location>
</feature>
<comment type="caution">
    <text evidence="2">The sequence shown here is derived from an EMBL/GenBank/DDBJ whole genome shotgun (WGS) entry which is preliminary data.</text>
</comment>
<proteinExistence type="predicted"/>
<name>A0A644TIX5_9ZZZZ</name>
<gene>
    <name evidence="2" type="ORF">SDC9_12060</name>
</gene>
<reference evidence="2" key="1">
    <citation type="submission" date="2019-08" db="EMBL/GenBank/DDBJ databases">
        <authorList>
            <person name="Kucharzyk K."/>
            <person name="Murdoch R.W."/>
            <person name="Higgins S."/>
            <person name="Loffler F."/>
        </authorList>
    </citation>
    <scope>NUCLEOTIDE SEQUENCE</scope>
</reference>
<dbReference type="PROSITE" id="PS51112">
    <property type="entry name" value="AMMECR1"/>
    <property type="match status" value="1"/>
</dbReference>
<dbReference type="EMBL" id="VSSQ01000032">
    <property type="protein sequence ID" value="MPL66387.1"/>
    <property type="molecule type" value="Genomic_DNA"/>
</dbReference>
<dbReference type="InterPro" id="IPR023473">
    <property type="entry name" value="AMMECR1"/>
</dbReference>
<dbReference type="InterPro" id="IPR027623">
    <property type="entry name" value="AmmeMemoSam_A"/>
</dbReference>
<dbReference type="PANTHER" id="PTHR13016:SF0">
    <property type="entry name" value="AMME SYNDROME CANDIDATE GENE 1 PROTEIN"/>
    <property type="match status" value="1"/>
</dbReference>
<dbReference type="InterPro" id="IPR036071">
    <property type="entry name" value="AMMECR1_dom_sf"/>
</dbReference>